<reference evidence="2 3" key="1">
    <citation type="submission" date="2022-03" db="EMBL/GenBank/DDBJ databases">
        <title>Complete genome analysis of Roseomonas KG 17.1 : a prolific producer of plant growth promoters.</title>
        <authorList>
            <person name="Saadouli I."/>
            <person name="Najjari A."/>
            <person name="Mosbah A."/>
            <person name="Ouzari H.I."/>
        </authorList>
    </citation>
    <scope>NUCLEOTIDE SEQUENCE [LARGE SCALE GENOMIC DNA]</scope>
    <source>
        <strain evidence="2 3">KG17-1</strain>
    </source>
</reference>
<accession>A0ABS9WAM5</accession>
<name>A0ABS9WAM5_9PROT</name>
<comment type="caution">
    <text evidence="2">The sequence shown here is derived from an EMBL/GenBank/DDBJ whole genome shotgun (WGS) entry which is preliminary data.</text>
</comment>
<protein>
    <recommendedName>
        <fullName evidence="4">Ribbon-helix-helix protein, copG family</fullName>
    </recommendedName>
</protein>
<dbReference type="Proteomes" id="UP001201985">
    <property type="component" value="Unassembled WGS sequence"/>
</dbReference>
<feature type="region of interest" description="Disordered" evidence="1">
    <location>
        <begin position="49"/>
        <end position="68"/>
    </location>
</feature>
<proteinExistence type="predicted"/>
<dbReference type="EMBL" id="JALBUU010000039">
    <property type="protein sequence ID" value="MCI0755649.1"/>
    <property type="molecule type" value="Genomic_DNA"/>
</dbReference>
<gene>
    <name evidence="2" type="ORF">MON41_18305</name>
</gene>
<dbReference type="RefSeq" id="WP_202910779.1">
    <property type="nucleotide sequence ID" value="NZ_JALBUU010000039.1"/>
</dbReference>
<organism evidence="2 3">
    <name type="scientific">Teichococcus vastitatis</name>
    <dbReference type="NCBI Taxonomy" id="2307076"/>
    <lineage>
        <taxon>Bacteria</taxon>
        <taxon>Pseudomonadati</taxon>
        <taxon>Pseudomonadota</taxon>
        <taxon>Alphaproteobacteria</taxon>
        <taxon>Acetobacterales</taxon>
        <taxon>Roseomonadaceae</taxon>
        <taxon>Roseomonas</taxon>
    </lineage>
</organism>
<evidence type="ECO:0008006" key="4">
    <source>
        <dbReference type="Google" id="ProtNLM"/>
    </source>
</evidence>
<evidence type="ECO:0000256" key="1">
    <source>
        <dbReference type="SAM" id="MobiDB-lite"/>
    </source>
</evidence>
<sequence length="68" mass="7525">MKRRPDQPGTLIGVRLQPDALARLDAWIARQAPPFPSRPEAVRRLMEIGLAQDEGAGQNGDGHRSPER</sequence>
<evidence type="ECO:0000313" key="2">
    <source>
        <dbReference type="EMBL" id="MCI0755649.1"/>
    </source>
</evidence>
<keyword evidence="3" id="KW-1185">Reference proteome</keyword>
<evidence type="ECO:0000313" key="3">
    <source>
        <dbReference type="Proteomes" id="UP001201985"/>
    </source>
</evidence>